<dbReference type="SUPFAM" id="SSF51215">
    <property type="entry name" value="Regulatory protein AraC"/>
    <property type="match status" value="1"/>
</dbReference>
<protein>
    <submittedName>
        <fullName evidence="3">Msm operon regulatory protein</fullName>
    </submittedName>
</protein>
<dbReference type="EMBL" id="CRVC01000036">
    <property type="protein sequence ID" value="COR93462.1"/>
    <property type="molecule type" value="Genomic_DNA"/>
</dbReference>
<dbReference type="CDD" id="cd06986">
    <property type="entry name" value="cupin_MmsR-like_N"/>
    <property type="match status" value="1"/>
</dbReference>
<keyword evidence="1" id="KW-0238">DNA-binding</keyword>
<dbReference type="AlphaFoldDB" id="A0A0T8SUZ1"/>
<proteinExistence type="predicted"/>
<dbReference type="GO" id="GO:0006355">
    <property type="term" value="P:regulation of DNA-templated transcription"/>
    <property type="evidence" value="ECO:0007669"/>
    <property type="project" value="InterPro"/>
</dbReference>
<sequence>MLVFSEYQTGTIDLALSFYGYEECTPNYSFGPAIRDTYVLHYISKGQGKFHYKGKIVDLKEGDFFLLKPEELTFYQADSKEPWAYYWLGITGGKSPDYFALSQISDQSYLIQSETCHTQTTAKLISDIVRFAQITKSSELAQLHIMGQLHELMFHLGTIAPNQKKRIFHQPTNSILNAND</sequence>
<name>A0A0T8SUZ1_STREE</name>
<feature type="domain" description="AraC-type arabinose-binding/dimerisation" evidence="2">
    <location>
        <begin position="17"/>
        <end position="152"/>
    </location>
</feature>
<dbReference type="PATRIC" id="fig|1313.5273.peg.461"/>
<evidence type="ECO:0000256" key="1">
    <source>
        <dbReference type="ARBA" id="ARBA00023125"/>
    </source>
</evidence>
<evidence type="ECO:0000313" key="4">
    <source>
        <dbReference type="Proteomes" id="UP000046095"/>
    </source>
</evidence>
<evidence type="ECO:0000259" key="2">
    <source>
        <dbReference type="Pfam" id="PF02311"/>
    </source>
</evidence>
<dbReference type="Pfam" id="PF02311">
    <property type="entry name" value="AraC_binding"/>
    <property type="match status" value="1"/>
</dbReference>
<dbReference type="Gene3D" id="2.60.120.280">
    <property type="entry name" value="Regulatory protein AraC"/>
    <property type="match status" value="1"/>
</dbReference>
<evidence type="ECO:0000313" key="3">
    <source>
        <dbReference type="EMBL" id="COR93462.1"/>
    </source>
</evidence>
<dbReference type="InterPro" id="IPR003313">
    <property type="entry name" value="AraC-bd"/>
</dbReference>
<organism evidence="3 4">
    <name type="scientific">Streptococcus pneumoniae</name>
    <dbReference type="NCBI Taxonomy" id="1313"/>
    <lineage>
        <taxon>Bacteria</taxon>
        <taxon>Bacillati</taxon>
        <taxon>Bacillota</taxon>
        <taxon>Bacilli</taxon>
        <taxon>Lactobacillales</taxon>
        <taxon>Streptococcaceae</taxon>
        <taxon>Streptococcus</taxon>
    </lineage>
</organism>
<gene>
    <name evidence="3" type="ORF">ERS021218_02043</name>
</gene>
<dbReference type="GO" id="GO:0003677">
    <property type="term" value="F:DNA binding"/>
    <property type="evidence" value="ECO:0007669"/>
    <property type="project" value="UniProtKB-KW"/>
</dbReference>
<dbReference type="Proteomes" id="UP000046095">
    <property type="component" value="Unassembled WGS sequence"/>
</dbReference>
<accession>A0A0T8SUZ1</accession>
<dbReference type="InterPro" id="IPR037923">
    <property type="entry name" value="HTH-like"/>
</dbReference>
<reference evidence="3 4" key="1">
    <citation type="submission" date="2015-03" db="EMBL/GenBank/DDBJ databases">
        <authorList>
            <person name="Murphy D."/>
        </authorList>
    </citation>
    <scope>NUCLEOTIDE SEQUENCE [LARGE SCALE GENOMIC DNA]</scope>
    <source>
        <strain evidence="3 4">SMRU1708</strain>
    </source>
</reference>